<proteinExistence type="predicted"/>
<dbReference type="InterPro" id="IPR036894">
    <property type="entry name" value="YbaB-like_sf"/>
</dbReference>
<organism evidence="2 3">
    <name type="scientific">Nocardia camponoti</name>
    <dbReference type="NCBI Taxonomy" id="1616106"/>
    <lineage>
        <taxon>Bacteria</taxon>
        <taxon>Bacillati</taxon>
        <taxon>Actinomycetota</taxon>
        <taxon>Actinomycetes</taxon>
        <taxon>Mycobacteriales</taxon>
        <taxon>Nocardiaceae</taxon>
        <taxon>Nocardia</taxon>
    </lineage>
</organism>
<dbReference type="Gene3D" id="3.30.1310.10">
    <property type="entry name" value="Nucleoid-associated protein YbaB-like domain"/>
    <property type="match status" value="1"/>
</dbReference>
<dbReference type="EMBL" id="BMMW01000006">
    <property type="protein sequence ID" value="GGK67441.1"/>
    <property type="molecule type" value="Genomic_DNA"/>
</dbReference>
<name>A0A917QTW3_9NOCA</name>
<comment type="caution">
    <text evidence="2">The sequence shown here is derived from an EMBL/GenBank/DDBJ whole genome shotgun (WGS) entry which is preliminary data.</text>
</comment>
<dbReference type="AlphaFoldDB" id="A0A917QTW3"/>
<dbReference type="RefSeq" id="WP_188831012.1">
    <property type="nucleotide sequence ID" value="NZ_BMMW01000006.1"/>
</dbReference>
<protein>
    <recommendedName>
        <fullName evidence="4">YbaB/EbfC family DNA-binding protein</fullName>
    </recommendedName>
</protein>
<evidence type="ECO:0000256" key="1">
    <source>
        <dbReference type="SAM" id="MobiDB-lite"/>
    </source>
</evidence>
<sequence>MDELTFALSEQRISVADPTGCVTVEVTADGAIRDIRLSDAGQRMLPQTLVELIVSLHARGLARAREAIEEVLLADMPDLGTPDSLPGADAEMRRNTDLAPADPPSEARTVGPGSLDRDAVRTAGDGDPDGRAPDAPVDAAVPDPAPNRALPVAPLTRARRESIFVPKEEDEGEYFRNFSVFAEDNHRPRLGR</sequence>
<gene>
    <name evidence="2" type="ORF">GCM10011591_44500</name>
</gene>
<reference evidence="2" key="1">
    <citation type="journal article" date="2014" name="Int. J. Syst. Evol. Microbiol.">
        <title>Complete genome sequence of Corynebacterium casei LMG S-19264T (=DSM 44701T), isolated from a smear-ripened cheese.</title>
        <authorList>
            <consortium name="US DOE Joint Genome Institute (JGI-PGF)"/>
            <person name="Walter F."/>
            <person name="Albersmeier A."/>
            <person name="Kalinowski J."/>
            <person name="Ruckert C."/>
        </authorList>
    </citation>
    <scope>NUCLEOTIDE SEQUENCE</scope>
    <source>
        <strain evidence="2">CGMCC 4.7278</strain>
    </source>
</reference>
<accession>A0A917QTW3</accession>
<feature type="region of interest" description="Disordered" evidence="1">
    <location>
        <begin position="77"/>
        <end position="154"/>
    </location>
</feature>
<feature type="compositionally biased region" description="Low complexity" evidence="1">
    <location>
        <begin position="133"/>
        <end position="142"/>
    </location>
</feature>
<evidence type="ECO:0000313" key="2">
    <source>
        <dbReference type="EMBL" id="GGK67441.1"/>
    </source>
</evidence>
<dbReference type="Proteomes" id="UP000612956">
    <property type="component" value="Unassembled WGS sequence"/>
</dbReference>
<reference evidence="2" key="2">
    <citation type="submission" date="2020-09" db="EMBL/GenBank/DDBJ databases">
        <authorList>
            <person name="Sun Q."/>
            <person name="Zhou Y."/>
        </authorList>
    </citation>
    <scope>NUCLEOTIDE SEQUENCE</scope>
    <source>
        <strain evidence="2">CGMCC 4.7278</strain>
    </source>
</reference>
<evidence type="ECO:0008006" key="4">
    <source>
        <dbReference type="Google" id="ProtNLM"/>
    </source>
</evidence>
<keyword evidence="3" id="KW-1185">Reference proteome</keyword>
<evidence type="ECO:0000313" key="3">
    <source>
        <dbReference type="Proteomes" id="UP000612956"/>
    </source>
</evidence>